<sequence length="627" mass="68529">MDGDSPLSIPYGHACSTCARAKVRCIPRARDSPCERCHRLGKECRPGSRRRRPKRLSKAAQLEQKMDGLMSLLQSSGQLPPGGGGGGRHLPVSAGSQEGADRTCTTNPLCTPDTGTGIESDGRGSGSGSGSVSPRHSPPTAIVTPSPAEAEAMLHSFRTDKLACLPLLHIPSTATPADLQRDSPFLWRCIITTETKDAVQQALRCVDIRQTAAQITMVDCDKNLDLLQGLLVHIAWISFQSYPPKSIMVLYCQIATALICELGLNRPVRSDLAMLPPVCNDLVPPAPKQPAPRPRTMNERRAVLGCFVISSVIAQFLGRMEVMRWTPHMTESVELLSTSTDSPHDATLAHLARVRLLVERIREGPWNENSSLTGIPRAPLPFYMSSLQTQLVQLRADVPSALLNSNPLIFYILQAETTLYETALIHPNPETNDTPGALDSWRLDHLCACLTSVRSFFDSLLTTPIRTFASFPIIQSILVAHCLVTLSRLTFADIPGWDTRLVRRTADVILIADQISDMLEQVVSLRRDEHEKDPFHKLGVMVRRLRATWATRLGESTTTASSAEGGLLDSQPQLPGQPLPPEYGYPEPTQLPGQMPGMMGDLWDFDVFFAGSDSAWLMDAVTAGGLC</sequence>
<dbReference type="PANTHER" id="PTHR31845">
    <property type="entry name" value="FINGER DOMAIN PROTEIN, PUTATIVE-RELATED"/>
    <property type="match status" value="1"/>
</dbReference>
<dbReference type="GO" id="GO:0008270">
    <property type="term" value="F:zinc ion binding"/>
    <property type="evidence" value="ECO:0007669"/>
    <property type="project" value="InterPro"/>
</dbReference>
<feature type="region of interest" description="Disordered" evidence="7">
    <location>
        <begin position="73"/>
        <end position="144"/>
    </location>
</feature>
<feature type="region of interest" description="Disordered" evidence="7">
    <location>
        <begin position="556"/>
        <end position="587"/>
    </location>
</feature>
<keyword evidence="4" id="KW-0238">DNA-binding</keyword>
<protein>
    <recommendedName>
        <fullName evidence="8">Zn(2)-C6 fungal-type domain-containing protein</fullName>
    </recommendedName>
</protein>
<accession>A0A2V5IHQ8</accession>
<dbReference type="GO" id="GO:0000976">
    <property type="term" value="F:transcription cis-regulatory region binding"/>
    <property type="evidence" value="ECO:0007669"/>
    <property type="project" value="TreeGrafter"/>
</dbReference>
<dbReference type="GO" id="GO:0009893">
    <property type="term" value="P:positive regulation of metabolic process"/>
    <property type="evidence" value="ECO:0007669"/>
    <property type="project" value="UniProtKB-ARBA"/>
</dbReference>
<feature type="domain" description="Zn(2)-C6 fungal-type" evidence="8">
    <location>
        <begin position="14"/>
        <end position="44"/>
    </location>
</feature>
<dbReference type="GO" id="GO:0005634">
    <property type="term" value="C:nucleus"/>
    <property type="evidence" value="ECO:0007669"/>
    <property type="project" value="UniProtKB-SubCell"/>
</dbReference>
<name>A0A2V5IHQ8_9EURO</name>
<evidence type="ECO:0000313" key="9">
    <source>
        <dbReference type="EMBL" id="PYI35641.1"/>
    </source>
</evidence>
<dbReference type="AlphaFoldDB" id="A0A2V5IHQ8"/>
<dbReference type="Proteomes" id="UP000248817">
    <property type="component" value="Unassembled WGS sequence"/>
</dbReference>
<dbReference type="PROSITE" id="PS50048">
    <property type="entry name" value="ZN2_CY6_FUNGAL_2"/>
    <property type="match status" value="1"/>
</dbReference>
<dbReference type="InterPro" id="IPR051089">
    <property type="entry name" value="prtT"/>
</dbReference>
<dbReference type="Gene3D" id="4.10.240.10">
    <property type="entry name" value="Zn(2)-C6 fungal-type DNA-binding domain"/>
    <property type="match status" value="1"/>
</dbReference>
<evidence type="ECO:0000256" key="6">
    <source>
        <dbReference type="ARBA" id="ARBA00023242"/>
    </source>
</evidence>
<evidence type="ECO:0000256" key="5">
    <source>
        <dbReference type="ARBA" id="ARBA00023163"/>
    </source>
</evidence>
<evidence type="ECO:0000313" key="10">
    <source>
        <dbReference type="Proteomes" id="UP000248817"/>
    </source>
</evidence>
<keyword evidence="10" id="KW-1185">Reference proteome</keyword>
<gene>
    <name evidence="9" type="ORF">BP00DRAFT_333929</name>
</gene>
<evidence type="ECO:0000256" key="4">
    <source>
        <dbReference type="ARBA" id="ARBA00023125"/>
    </source>
</evidence>
<evidence type="ECO:0000256" key="1">
    <source>
        <dbReference type="ARBA" id="ARBA00004123"/>
    </source>
</evidence>
<evidence type="ECO:0000259" key="8">
    <source>
        <dbReference type="PROSITE" id="PS50048"/>
    </source>
</evidence>
<organism evidence="9 10">
    <name type="scientific">Aspergillus indologenus CBS 114.80</name>
    <dbReference type="NCBI Taxonomy" id="1450541"/>
    <lineage>
        <taxon>Eukaryota</taxon>
        <taxon>Fungi</taxon>
        <taxon>Dikarya</taxon>
        <taxon>Ascomycota</taxon>
        <taxon>Pezizomycotina</taxon>
        <taxon>Eurotiomycetes</taxon>
        <taxon>Eurotiomycetidae</taxon>
        <taxon>Eurotiales</taxon>
        <taxon>Aspergillaceae</taxon>
        <taxon>Aspergillus</taxon>
        <taxon>Aspergillus subgen. Circumdati</taxon>
    </lineage>
</organism>
<keyword evidence="2" id="KW-0862">Zinc</keyword>
<dbReference type="CDD" id="cd00067">
    <property type="entry name" value="GAL4"/>
    <property type="match status" value="1"/>
</dbReference>
<comment type="subcellular location">
    <subcellularLocation>
        <location evidence="1">Nucleus</location>
    </subcellularLocation>
</comment>
<dbReference type="GO" id="GO:0000981">
    <property type="term" value="F:DNA-binding transcription factor activity, RNA polymerase II-specific"/>
    <property type="evidence" value="ECO:0007669"/>
    <property type="project" value="InterPro"/>
</dbReference>
<keyword evidence="6" id="KW-0539">Nucleus</keyword>
<keyword evidence="3" id="KW-0805">Transcription regulation</keyword>
<evidence type="ECO:0000256" key="2">
    <source>
        <dbReference type="ARBA" id="ARBA00022833"/>
    </source>
</evidence>
<evidence type="ECO:0000256" key="3">
    <source>
        <dbReference type="ARBA" id="ARBA00023015"/>
    </source>
</evidence>
<dbReference type="InterPro" id="IPR036864">
    <property type="entry name" value="Zn2-C6_fun-type_DNA-bd_sf"/>
</dbReference>
<dbReference type="PROSITE" id="PS00463">
    <property type="entry name" value="ZN2_CY6_FUNGAL_1"/>
    <property type="match status" value="1"/>
</dbReference>
<keyword evidence="5" id="KW-0804">Transcription</keyword>
<dbReference type="SUPFAM" id="SSF57701">
    <property type="entry name" value="Zn2/Cys6 DNA-binding domain"/>
    <property type="match status" value="1"/>
</dbReference>
<evidence type="ECO:0000256" key="7">
    <source>
        <dbReference type="SAM" id="MobiDB-lite"/>
    </source>
</evidence>
<dbReference type="PANTHER" id="PTHR31845:SF32">
    <property type="entry name" value="MISCELLANEOUS ZN(II)2CYS6 TRANSCRIPTION FACTOR (EUROFUNG)-RELATED"/>
    <property type="match status" value="1"/>
</dbReference>
<dbReference type="InterPro" id="IPR001138">
    <property type="entry name" value="Zn2Cys6_DnaBD"/>
</dbReference>
<dbReference type="EMBL" id="KZ825468">
    <property type="protein sequence ID" value="PYI35641.1"/>
    <property type="molecule type" value="Genomic_DNA"/>
</dbReference>
<proteinExistence type="predicted"/>
<reference evidence="9 10" key="1">
    <citation type="submission" date="2018-02" db="EMBL/GenBank/DDBJ databases">
        <title>The genomes of Aspergillus section Nigri reveals drivers in fungal speciation.</title>
        <authorList>
            <consortium name="DOE Joint Genome Institute"/>
            <person name="Vesth T.C."/>
            <person name="Nybo J."/>
            <person name="Theobald S."/>
            <person name="Brandl J."/>
            <person name="Frisvad J.C."/>
            <person name="Nielsen K.F."/>
            <person name="Lyhne E.K."/>
            <person name="Kogle M.E."/>
            <person name="Kuo A."/>
            <person name="Riley R."/>
            <person name="Clum A."/>
            <person name="Nolan M."/>
            <person name="Lipzen A."/>
            <person name="Salamov A."/>
            <person name="Henrissat B."/>
            <person name="Wiebenga A."/>
            <person name="De vries R.P."/>
            <person name="Grigoriev I.V."/>
            <person name="Mortensen U.H."/>
            <person name="Andersen M.R."/>
            <person name="Baker S.E."/>
        </authorList>
    </citation>
    <scope>NUCLEOTIDE SEQUENCE [LARGE SCALE GENOMIC DNA]</scope>
    <source>
        <strain evidence="9 10">CBS 114.80</strain>
    </source>
</reference>